<gene>
    <name evidence="7" type="ORF">SAMN05192530_103104</name>
</gene>
<sequence length="152" mass="17064">MSLLAFLVLSAAVASTGIIFKPGVWYRGLKKPAWTPPNRAFPIVWSILYILIAISGWLVWRQQGLSWPFLIFAAQLVANLLWSWLFFGRRRPDLAFADIVVLWILVAANIAAFAPISATAAWLLVPYLVWVSVAVALNLSVWRLNRDRGVFA</sequence>
<dbReference type="PANTHER" id="PTHR10057:SF0">
    <property type="entry name" value="TRANSLOCATOR PROTEIN"/>
    <property type="match status" value="1"/>
</dbReference>
<evidence type="ECO:0000256" key="3">
    <source>
        <dbReference type="ARBA" id="ARBA00022692"/>
    </source>
</evidence>
<proteinExistence type="inferred from homology"/>
<reference evidence="7 8" key="1">
    <citation type="submission" date="2016-10" db="EMBL/GenBank/DDBJ databases">
        <authorList>
            <person name="de Groot N.N."/>
        </authorList>
    </citation>
    <scope>NUCLEOTIDE SEQUENCE [LARGE SCALE GENOMIC DNA]</scope>
    <source>
        <strain evidence="8">L7-484,KACC 16230,DSM 25025</strain>
    </source>
</reference>
<dbReference type="PANTHER" id="PTHR10057">
    <property type="entry name" value="PERIPHERAL-TYPE BENZODIAZEPINE RECEPTOR"/>
    <property type="match status" value="1"/>
</dbReference>
<dbReference type="STRING" id="1166073.SAMN05192530_103104"/>
<comment type="similarity">
    <text evidence="2">Belongs to the TspO/BZRP family.</text>
</comment>
<evidence type="ECO:0000256" key="2">
    <source>
        <dbReference type="ARBA" id="ARBA00007524"/>
    </source>
</evidence>
<accession>A0A1H0GFW5</accession>
<feature type="transmembrane region" description="Helical" evidence="6">
    <location>
        <begin position="40"/>
        <end position="60"/>
    </location>
</feature>
<feature type="transmembrane region" description="Helical" evidence="6">
    <location>
        <begin position="94"/>
        <end position="114"/>
    </location>
</feature>
<evidence type="ECO:0000256" key="1">
    <source>
        <dbReference type="ARBA" id="ARBA00004141"/>
    </source>
</evidence>
<dbReference type="PIRSF" id="PIRSF005859">
    <property type="entry name" value="PBR"/>
    <property type="match status" value="1"/>
</dbReference>
<evidence type="ECO:0000313" key="7">
    <source>
        <dbReference type="EMBL" id="SDO05753.1"/>
    </source>
</evidence>
<feature type="transmembrane region" description="Helical" evidence="6">
    <location>
        <begin position="67"/>
        <end position="88"/>
    </location>
</feature>
<name>A0A1H0GFW5_9HYPH</name>
<dbReference type="EMBL" id="FNIT01000003">
    <property type="protein sequence ID" value="SDO05753.1"/>
    <property type="molecule type" value="Genomic_DNA"/>
</dbReference>
<evidence type="ECO:0000256" key="6">
    <source>
        <dbReference type="SAM" id="Phobius"/>
    </source>
</evidence>
<keyword evidence="5 6" id="KW-0472">Membrane</keyword>
<evidence type="ECO:0000256" key="5">
    <source>
        <dbReference type="ARBA" id="ARBA00023136"/>
    </source>
</evidence>
<dbReference type="InterPro" id="IPR038330">
    <property type="entry name" value="TspO/MBR-related_sf"/>
</dbReference>
<keyword evidence="4 6" id="KW-1133">Transmembrane helix</keyword>
<dbReference type="GO" id="GO:0016020">
    <property type="term" value="C:membrane"/>
    <property type="evidence" value="ECO:0007669"/>
    <property type="project" value="UniProtKB-SubCell"/>
</dbReference>
<dbReference type="Gene3D" id="1.20.1260.100">
    <property type="entry name" value="TspO/MBR protein"/>
    <property type="match status" value="1"/>
</dbReference>
<evidence type="ECO:0000256" key="4">
    <source>
        <dbReference type="ARBA" id="ARBA00022989"/>
    </source>
</evidence>
<organism evidence="7 8">
    <name type="scientific">Aureimonas jatrophae</name>
    <dbReference type="NCBI Taxonomy" id="1166073"/>
    <lineage>
        <taxon>Bacteria</taxon>
        <taxon>Pseudomonadati</taxon>
        <taxon>Pseudomonadota</taxon>
        <taxon>Alphaproteobacteria</taxon>
        <taxon>Hyphomicrobiales</taxon>
        <taxon>Aurantimonadaceae</taxon>
        <taxon>Aureimonas</taxon>
    </lineage>
</organism>
<keyword evidence="3 6" id="KW-0812">Transmembrane</keyword>
<dbReference type="AlphaFoldDB" id="A0A1H0GFW5"/>
<dbReference type="InterPro" id="IPR004307">
    <property type="entry name" value="TspO_MBR"/>
</dbReference>
<dbReference type="Proteomes" id="UP000198793">
    <property type="component" value="Unassembled WGS sequence"/>
</dbReference>
<keyword evidence="8" id="KW-1185">Reference proteome</keyword>
<feature type="transmembrane region" description="Helical" evidence="6">
    <location>
        <begin position="121"/>
        <end position="142"/>
    </location>
</feature>
<protein>
    <submittedName>
        <fullName evidence="7">TspO and MBR related proteins</fullName>
    </submittedName>
</protein>
<comment type="subcellular location">
    <subcellularLocation>
        <location evidence="1">Membrane</location>
        <topology evidence="1">Multi-pass membrane protein</topology>
    </subcellularLocation>
</comment>
<evidence type="ECO:0000313" key="8">
    <source>
        <dbReference type="Proteomes" id="UP000198793"/>
    </source>
</evidence>
<dbReference type="Pfam" id="PF03073">
    <property type="entry name" value="TspO_MBR"/>
    <property type="match status" value="1"/>
</dbReference>
<dbReference type="GO" id="GO:0033013">
    <property type="term" value="P:tetrapyrrole metabolic process"/>
    <property type="evidence" value="ECO:0007669"/>
    <property type="project" value="UniProtKB-ARBA"/>
</dbReference>
<dbReference type="FunFam" id="1.20.1260.100:FF:000001">
    <property type="entry name" value="translocator protein 2"/>
    <property type="match status" value="1"/>
</dbReference>
<dbReference type="CDD" id="cd15904">
    <property type="entry name" value="TSPO_MBR"/>
    <property type="match status" value="1"/>
</dbReference>